<dbReference type="InterPro" id="IPR004358">
    <property type="entry name" value="Sig_transdc_His_kin-like_C"/>
</dbReference>
<dbReference type="SUPFAM" id="SSF55874">
    <property type="entry name" value="ATPase domain of HSP90 chaperone/DNA topoisomerase II/histidine kinase"/>
    <property type="match status" value="1"/>
</dbReference>
<dbReference type="SMART" id="SM00387">
    <property type="entry name" value="HATPase_c"/>
    <property type="match status" value="1"/>
</dbReference>
<evidence type="ECO:0000256" key="4">
    <source>
        <dbReference type="ARBA" id="ARBA00022475"/>
    </source>
</evidence>
<dbReference type="SUPFAM" id="SSF47384">
    <property type="entry name" value="Homodimeric domain of signal transducing histidine kinase"/>
    <property type="match status" value="1"/>
</dbReference>
<dbReference type="InterPro" id="IPR000700">
    <property type="entry name" value="PAS-assoc_C"/>
</dbReference>
<accession>A0ABW5R0Y7</accession>
<dbReference type="SMART" id="SM00091">
    <property type="entry name" value="PAS"/>
    <property type="match status" value="2"/>
</dbReference>
<dbReference type="SMART" id="SM00086">
    <property type="entry name" value="PAC"/>
    <property type="match status" value="2"/>
</dbReference>
<dbReference type="SUPFAM" id="SSF47226">
    <property type="entry name" value="Histidine-containing phosphotransfer domain, HPT domain"/>
    <property type="match status" value="1"/>
</dbReference>
<evidence type="ECO:0000256" key="7">
    <source>
        <dbReference type="ARBA" id="ARBA00022692"/>
    </source>
</evidence>
<dbReference type="InterPro" id="IPR036641">
    <property type="entry name" value="HPT_dom_sf"/>
</dbReference>
<dbReference type="Pfam" id="PF00512">
    <property type="entry name" value="HisKA"/>
    <property type="match status" value="1"/>
</dbReference>
<evidence type="ECO:0000256" key="11">
    <source>
        <dbReference type="ARBA" id="ARBA00022989"/>
    </source>
</evidence>
<dbReference type="InterPro" id="IPR035965">
    <property type="entry name" value="PAS-like_dom_sf"/>
</dbReference>
<dbReference type="Pfam" id="PF00072">
    <property type="entry name" value="Response_reg"/>
    <property type="match status" value="2"/>
</dbReference>
<evidence type="ECO:0000259" key="22">
    <source>
        <dbReference type="PROSITE" id="PS50894"/>
    </source>
</evidence>
<dbReference type="InterPro" id="IPR013656">
    <property type="entry name" value="PAS_4"/>
</dbReference>
<keyword evidence="12" id="KW-0902">Two-component regulatory system</keyword>
<feature type="domain" description="PAC" evidence="20">
    <location>
        <begin position="553"/>
        <end position="605"/>
    </location>
</feature>
<evidence type="ECO:0000256" key="6">
    <source>
        <dbReference type="ARBA" id="ARBA00022679"/>
    </source>
</evidence>
<evidence type="ECO:0000313" key="24">
    <source>
        <dbReference type="Proteomes" id="UP001597493"/>
    </source>
</evidence>
<dbReference type="CDD" id="cd16922">
    <property type="entry name" value="HATPase_EvgS-ArcB-TorS-like"/>
    <property type="match status" value="1"/>
</dbReference>
<feature type="modified residue" description="4-aspartylphosphate" evidence="15">
    <location>
        <position position="1062"/>
    </location>
</feature>
<evidence type="ECO:0000259" key="18">
    <source>
        <dbReference type="PROSITE" id="PS50110"/>
    </source>
</evidence>
<dbReference type="InterPro" id="IPR003660">
    <property type="entry name" value="HAMP_dom"/>
</dbReference>
<proteinExistence type="predicted"/>
<evidence type="ECO:0000256" key="5">
    <source>
        <dbReference type="ARBA" id="ARBA00022553"/>
    </source>
</evidence>
<evidence type="ECO:0000256" key="12">
    <source>
        <dbReference type="ARBA" id="ARBA00023012"/>
    </source>
</evidence>
<dbReference type="RefSeq" id="WP_379276181.1">
    <property type="nucleotide sequence ID" value="NZ_JBHUGT010000023.1"/>
</dbReference>
<organism evidence="23 24">
    <name type="scientific">Paenibacillus thailandensis</name>
    <dbReference type="NCBI Taxonomy" id="393250"/>
    <lineage>
        <taxon>Bacteria</taxon>
        <taxon>Bacillati</taxon>
        <taxon>Bacillota</taxon>
        <taxon>Bacilli</taxon>
        <taxon>Bacillales</taxon>
        <taxon>Paenibacillaceae</taxon>
        <taxon>Paenibacillus</taxon>
    </lineage>
</organism>
<dbReference type="PROSITE" id="PS50894">
    <property type="entry name" value="HPT"/>
    <property type="match status" value="1"/>
</dbReference>
<keyword evidence="11 16" id="KW-1133">Transmembrane helix</keyword>
<dbReference type="PROSITE" id="PS50112">
    <property type="entry name" value="PAS"/>
    <property type="match status" value="2"/>
</dbReference>
<dbReference type="CDD" id="cd06225">
    <property type="entry name" value="HAMP"/>
    <property type="match status" value="1"/>
</dbReference>
<dbReference type="Gene3D" id="1.10.287.130">
    <property type="match status" value="1"/>
</dbReference>
<dbReference type="PROSITE" id="PS50110">
    <property type="entry name" value="RESPONSE_REGULATORY"/>
    <property type="match status" value="2"/>
</dbReference>
<name>A0ABW5R0Y7_9BACL</name>
<dbReference type="PANTHER" id="PTHR45339:SF1">
    <property type="entry name" value="HYBRID SIGNAL TRANSDUCTION HISTIDINE KINASE J"/>
    <property type="match status" value="1"/>
</dbReference>
<dbReference type="SUPFAM" id="SSF158472">
    <property type="entry name" value="HAMP domain-like"/>
    <property type="match status" value="1"/>
</dbReference>
<gene>
    <name evidence="23" type="ORF">ACFSW5_17735</name>
</gene>
<feature type="domain" description="PAC" evidence="20">
    <location>
        <begin position="434"/>
        <end position="486"/>
    </location>
</feature>
<dbReference type="PROSITE" id="PS50885">
    <property type="entry name" value="HAMP"/>
    <property type="match status" value="1"/>
</dbReference>
<feature type="modified residue" description="Phosphohistidine" evidence="14">
    <location>
        <position position="1218"/>
    </location>
</feature>
<dbReference type="InterPro" id="IPR003661">
    <property type="entry name" value="HisK_dim/P_dom"/>
</dbReference>
<dbReference type="InterPro" id="IPR033479">
    <property type="entry name" value="dCache_1"/>
</dbReference>
<feature type="modified residue" description="4-aspartylphosphate" evidence="15">
    <location>
        <position position="917"/>
    </location>
</feature>
<dbReference type="CDD" id="cd00082">
    <property type="entry name" value="HisKA"/>
    <property type="match status" value="1"/>
</dbReference>
<keyword evidence="10" id="KW-0067">ATP-binding</keyword>
<dbReference type="InterPro" id="IPR005467">
    <property type="entry name" value="His_kinase_dom"/>
</dbReference>
<dbReference type="Gene3D" id="6.10.340.10">
    <property type="match status" value="1"/>
</dbReference>
<feature type="domain" description="HPt" evidence="22">
    <location>
        <begin position="1179"/>
        <end position="1277"/>
    </location>
</feature>
<evidence type="ECO:0000259" key="21">
    <source>
        <dbReference type="PROSITE" id="PS50885"/>
    </source>
</evidence>
<dbReference type="Pfam" id="PF13426">
    <property type="entry name" value="PAS_9"/>
    <property type="match status" value="1"/>
</dbReference>
<comment type="caution">
    <text evidence="23">The sequence shown here is derived from an EMBL/GenBank/DDBJ whole genome shotgun (WGS) entry which is preliminary data.</text>
</comment>
<dbReference type="PRINTS" id="PR00344">
    <property type="entry name" value="BCTRLSENSOR"/>
</dbReference>
<dbReference type="PROSITE" id="PS50109">
    <property type="entry name" value="HIS_KIN"/>
    <property type="match status" value="1"/>
</dbReference>
<dbReference type="SUPFAM" id="SSF55785">
    <property type="entry name" value="PYP-like sensor domain (PAS domain)"/>
    <property type="match status" value="2"/>
</dbReference>
<dbReference type="SMART" id="SM00304">
    <property type="entry name" value="HAMP"/>
    <property type="match status" value="1"/>
</dbReference>
<dbReference type="CDD" id="cd18773">
    <property type="entry name" value="PDC1_HK_sensor"/>
    <property type="match status" value="1"/>
</dbReference>
<dbReference type="CDD" id="cd00156">
    <property type="entry name" value="REC"/>
    <property type="match status" value="1"/>
</dbReference>
<evidence type="ECO:0000256" key="9">
    <source>
        <dbReference type="ARBA" id="ARBA00022777"/>
    </source>
</evidence>
<evidence type="ECO:0000256" key="1">
    <source>
        <dbReference type="ARBA" id="ARBA00000085"/>
    </source>
</evidence>
<evidence type="ECO:0000259" key="20">
    <source>
        <dbReference type="PROSITE" id="PS50113"/>
    </source>
</evidence>
<feature type="domain" description="Response regulatory" evidence="18">
    <location>
        <begin position="1013"/>
        <end position="1129"/>
    </location>
</feature>
<dbReference type="CDD" id="cd00130">
    <property type="entry name" value="PAS"/>
    <property type="match status" value="2"/>
</dbReference>
<keyword evidence="7 16" id="KW-0812">Transmembrane</keyword>
<dbReference type="SMART" id="SM00388">
    <property type="entry name" value="HisKA"/>
    <property type="match status" value="1"/>
</dbReference>
<dbReference type="Pfam" id="PF08448">
    <property type="entry name" value="PAS_4"/>
    <property type="match status" value="1"/>
</dbReference>
<keyword evidence="8" id="KW-0547">Nucleotide-binding</keyword>
<keyword evidence="9" id="KW-0418">Kinase</keyword>
<keyword evidence="24" id="KW-1185">Reference proteome</keyword>
<keyword evidence="13 16" id="KW-0472">Membrane</keyword>
<dbReference type="Proteomes" id="UP001597493">
    <property type="component" value="Unassembled WGS sequence"/>
</dbReference>
<dbReference type="CDD" id="cd17546">
    <property type="entry name" value="REC_hyHK_CKI1_RcsC-like"/>
    <property type="match status" value="1"/>
</dbReference>
<dbReference type="Gene3D" id="1.20.120.160">
    <property type="entry name" value="HPT domain"/>
    <property type="match status" value="1"/>
</dbReference>
<dbReference type="Pfam" id="PF02518">
    <property type="entry name" value="HATPase_c"/>
    <property type="match status" value="1"/>
</dbReference>
<keyword evidence="4" id="KW-1003">Cell membrane</keyword>
<evidence type="ECO:0000256" key="16">
    <source>
        <dbReference type="SAM" id="Phobius"/>
    </source>
</evidence>
<dbReference type="PROSITE" id="PS50113">
    <property type="entry name" value="PAC"/>
    <property type="match status" value="2"/>
</dbReference>
<evidence type="ECO:0000256" key="10">
    <source>
        <dbReference type="ARBA" id="ARBA00022840"/>
    </source>
</evidence>
<evidence type="ECO:0000256" key="14">
    <source>
        <dbReference type="PROSITE-ProRule" id="PRU00110"/>
    </source>
</evidence>
<keyword evidence="6" id="KW-0808">Transferase</keyword>
<dbReference type="Gene3D" id="3.30.565.10">
    <property type="entry name" value="Histidine kinase-like ATPase, C-terminal domain"/>
    <property type="match status" value="1"/>
</dbReference>
<evidence type="ECO:0000256" key="2">
    <source>
        <dbReference type="ARBA" id="ARBA00004651"/>
    </source>
</evidence>
<evidence type="ECO:0000259" key="19">
    <source>
        <dbReference type="PROSITE" id="PS50112"/>
    </source>
</evidence>
<dbReference type="Pfam" id="PF02743">
    <property type="entry name" value="dCache_1"/>
    <property type="match status" value="1"/>
</dbReference>
<dbReference type="EC" id="2.7.13.3" evidence="3"/>
<feature type="domain" description="Response regulatory" evidence="18">
    <location>
        <begin position="864"/>
        <end position="985"/>
    </location>
</feature>
<dbReference type="Gene3D" id="3.40.50.2300">
    <property type="match status" value="2"/>
</dbReference>
<dbReference type="SUPFAM" id="SSF52172">
    <property type="entry name" value="CheY-like"/>
    <property type="match status" value="2"/>
</dbReference>
<dbReference type="PANTHER" id="PTHR45339">
    <property type="entry name" value="HYBRID SIGNAL TRANSDUCTION HISTIDINE KINASE J"/>
    <property type="match status" value="1"/>
</dbReference>
<comment type="subcellular location">
    <subcellularLocation>
        <location evidence="2">Cell membrane</location>
        <topology evidence="2">Multi-pass membrane protein</topology>
    </subcellularLocation>
</comment>
<keyword evidence="5 15" id="KW-0597">Phosphoprotein</keyword>
<dbReference type="InterPro" id="IPR036890">
    <property type="entry name" value="HATPase_C_sf"/>
</dbReference>
<dbReference type="InterPro" id="IPR001789">
    <property type="entry name" value="Sig_transdc_resp-reg_receiver"/>
</dbReference>
<evidence type="ECO:0000256" key="3">
    <source>
        <dbReference type="ARBA" id="ARBA00012438"/>
    </source>
</evidence>
<sequence length="1277" mass="142605">MNRLSLRTKGLLFVVLISLIPLLIAGLTSYSTLRDSMMYSAMEQASRSLGNNAMELASWLDIRRGEIHVMSHADVLLTGADEEKLDYLAREKSRFGSLFHSLGYISPDGSMIRTDGTPVNVREEDYARKAMKGQSVITDPFVPFFSDQPQVFIVVPVFGEERKPEGAVYASILLSKLEPFFGLSINEGAETRVYNKAGEIVYKPAAEGDGAEPSEETLEPLDTIRLEGLSGTLYLSEDNKRHLLLYSKVNNTPWYLVSDVPQAMFLSKLTPVYLGILASIALAELVLVLVFFAFFNRIVRRLKRILAVTEQAAAHHFETEHLEELPGDEIGQLARSVNGMTRHLSEMFERLEAIINQNRYAFIILNEEFRITGLNKAAEELVGYRLEELQDHATPLVYMDEKEIVKTAEQLSARLGRDIRPGLDVLREIQRLGTEQEWTFIAKDGTRKSVAHVSTPLSDRNGRFAGVVGIAYDISEKKRAERTRNRLLDIVESAKDLIASVDRQGRIVYMNGTGRSLLGMNETVVHRIKPFFERGALAKLIAGAKVACREGYWESEMELVSAGGKIVPVSMIVVTHLDSETGEMFYSCIARDIYEQKAVQEELIRAKLEAEEANNAKSRFLALMSHEIRTPLNGIIGLSQLLRKTGLSETQKEYMDKIGSSSDTLLRLINDILDYSKIEAGKADLERFAFSPEELLSQLAGQLGVFMGGKENFEFMIETPPDLPVSIVGDPFRLEQILLNLCMNAIKFTENGRVKLSLAVTQLSKESAVIQFVIEDTGIGMSKEQLSRLFKPFTQADGSTTRKYGGTGLGLVIATHFLEMMGSRLKVESEEGTGSRFYFSIRFPIAGGAASPIMRLPEESSLKPVWVVEDDPQMAELLCGWLESFGLVTVDFRSWKAAKDRLARVGPAAMPDMILLDMEMEDMYGIETWMDFQRKATEEGVSTAVMTTTYGREELLQLPGDRRPSTILTKPLTRLALFRALSGLLEQTEQPKPLPPASEDIAETGELNHGRVRILLAEDNKINQLVSVESLKGYGFVVGVAENGQEALEKLEAEEWHLVLMDIHMPVMDGEEAVRRIRSRPKYAKLPIIALTANGLKADHDRYIKLGMNDCLTKPVDARVLYETIARWIGKEAGLTKPLPVRHGDISSNRLADYGEAAASMPEVEGIDMRELLNRVGGKQAIALHMLQRFKADYASFCEELVRDLDRGELASAKRRAHTLKGAAGNLSAGRIMSLASTIDQLLQRPGVKREEWIMPVHLLEKELTILLHSIEEKYIS</sequence>
<dbReference type="EMBL" id="JBHUMY010000023">
    <property type="protein sequence ID" value="MFD2662101.1"/>
    <property type="molecule type" value="Genomic_DNA"/>
</dbReference>
<feature type="transmembrane region" description="Helical" evidence="16">
    <location>
        <begin position="272"/>
        <end position="295"/>
    </location>
</feature>
<dbReference type="InterPro" id="IPR001610">
    <property type="entry name" value="PAC"/>
</dbReference>
<evidence type="ECO:0000256" key="15">
    <source>
        <dbReference type="PROSITE-ProRule" id="PRU00169"/>
    </source>
</evidence>
<feature type="domain" description="PAS" evidence="19">
    <location>
        <begin position="483"/>
        <end position="522"/>
    </location>
</feature>
<dbReference type="InterPro" id="IPR011006">
    <property type="entry name" value="CheY-like_superfamily"/>
</dbReference>
<dbReference type="NCBIfam" id="TIGR00229">
    <property type="entry name" value="sensory_box"/>
    <property type="match status" value="2"/>
</dbReference>
<feature type="domain" description="PAS" evidence="19">
    <location>
        <begin position="347"/>
        <end position="418"/>
    </location>
</feature>
<dbReference type="CDD" id="cd18774">
    <property type="entry name" value="PDC2_HK_sensor"/>
    <property type="match status" value="1"/>
</dbReference>
<dbReference type="Pfam" id="PF00672">
    <property type="entry name" value="HAMP"/>
    <property type="match status" value="1"/>
</dbReference>
<dbReference type="InterPro" id="IPR008207">
    <property type="entry name" value="Sig_transdc_His_kin_Hpt_dom"/>
</dbReference>
<evidence type="ECO:0000256" key="13">
    <source>
        <dbReference type="ARBA" id="ARBA00023136"/>
    </source>
</evidence>
<dbReference type="Gene3D" id="3.30.450.20">
    <property type="entry name" value="PAS domain"/>
    <property type="match status" value="4"/>
</dbReference>
<feature type="domain" description="HAMP" evidence="21">
    <location>
        <begin position="296"/>
        <end position="349"/>
    </location>
</feature>
<reference evidence="24" key="1">
    <citation type="journal article" date="2019" name="Int. J. Syst. Evol. Microbiol.">
        <title>The Global Catalogue of Microorganisms (GCM) 10K type strain sequencing project: providing services to taxonomists for standard genome sequencing and annotation.</title>
        <authorList>
            <consortium name="The Broad Institute Genomics Platform"/>
            <consortium name="The Broad Institute Genome Sequencing Center for Infectious Disease"/>
            <person name="Wu L."/>
            <person name="Ma J."/>
        </authorList>
    </citation>
    <scope>NUCLEOTIDE SEQUENCE [LARGE SCALE GENOMIC DNA]</scope>
    <source>
        <strain evidence="24">TISTR 1827</strain>
    </source>
</reference>
<evidence type="ECO:0000259" key="17">
    <source>
        <dbReference type="PROSITE" id="PS50109"/>
    </source>
</evidence>
<dbReference type="InterPro" id="IPR000014">
    <property type="entry name" value="PAS"/>
</dbReference>
<comment type="catalytic activity">
    <reaction evidence="1">
        <text>ATP + protein L-histidine = ADP + protein N-phospho-L-histidine.</text>
        <dbReference type="EC" id="2.7.13.3"/>
    </reaction>
</comment>
<dbReference type="SMART" id="SM00448">
    <property type="entry name" value="REC"/>
    <property type="match status" value="2"/>
</dbReference>
<dbReference type="Pfam" id="PF01627">
    <property type="entry name" value="Hpt"/>
    <property type="match status" value="1"/>
</dbReference>
<dbReference type="InterPro" id="IPR003594">
    <property type="entry name" value="HATPase_dom"/>
</dbReference>
<dbReference type="InterPro" id="IPR036097">
    <property type="entry name" value="HisK_dim/P_sf"/>
</dbReference>
<evidence type="ECO:0000256" key="8">
    <source>
        <dbReference type="ARBA" id="ARBA00022741"/>
    </source>
</evidence>
<evidence type="ECO:0000313" key="23">
    <source>
        <dbReference type="EMBL" id="MFD2662101.1"/>
    </source>
</evidence>
<protein>
    <recommendedName>
        <fullName evidence="3">histidine kinase</fullName>
        <ecNumber evidence="3">2.7.13.3</ecNumber>
    </recommendedName>
</protein>
<feature type="domain" description="Histidine kinase" evidence="17">
    <location>
        <begin position="623"/>
        <end position="845"/>
    </location>
</feature>